<dbReference type="SMART" id="SM01230">
    <property type="entry name" value="Gln-synt_C"/>
    <property type="match status" value="1"/>
</dbReference>
<keyword evidence="9" id="KW-1185">Reference proteome</keyword>
<comment type="subunit">
    <text evidence="3">Dodecamer. Interacts with BFSP2 and VIM.</text>
</comment>
<gene>
    <name evidence="10" type="primary">LOC101849355</name>
</gene>
<reference evidence="10" key="1">
    <citation type="submission" date="2025-08" db="UniProtKB">
        <authorList>
            <consortium name="RefSeq"/>
        </authorList>
    </citation>
    <scope>IDENTIFICATION</scope>
</reference>
<protein>
    <recommendedName>
        <fullName evidence="4">Lengsin</fullName>
    </recommendedName>
    <alternativeName>
        <fullName evidence="5">Glutamate-ammonia ligase domain-containing protein 1</fullName>
    </alternativeName>
</protein>
<dbReference type="PROSITE" id="PS51987">
    <property type="entry name" value="GS_CATALYTIC"/>
    <property type="match status" value="1"/>
</dbReference>
<evidence type="ECO:0000256" key="4">
    <source>
        <dbReference type="ARBA" id="ARBA00039404"/>
    </source>
</evidence>
<evidence type="ECO:0000259" key="8">
    <source>
        <dbReference type="PROSITE" id="PS51987"/>
    </source>
</evidence>
<comment type="similarity">
    <text evidence="1 6 7">Belongs to the glutamine synthetase family.</text>
</comment>
<dbReference type="PANTHER" id="PTHR43407">
    <property type="entry name" value="GLUTAMINE SYNTHETASE"/>
    <property type="match status" value="1"/>
</dbReference>
<name>A0ABM0JH37_APLCA</name>
<feature type="domain" description="GS catalytic" evidence="8">
    <location>
        <begin position="116"/>
        <end position="451"/>
    </location>
</feature>
<sequence length="451" mass="49072">MEVADSKYKVEDFDLVQLTVTDMNGIPRGKFVPQNVARAAFRRGLEIQLFLTGIGLNGEFPLSVPELAEDNFGSGIFIPVPTTLVEIPWASSPGCRVGEVIGHILTEKGVPDEMSIRNMIEELLLKLGNMGLSFKSSISSQFKAFKQGTDYTEVLGTDKGSVLSPYGSLGAEMMMVDLCAQLGGAGVEVRTWTHGAGPGSFEVSLPTLEGLQTGDAGFRLKYGVKALMLKAGYDVTFMAQPGVPAGDNSSSVWKFSFTVCTVDGQNAFLDTFKDDKLSDLCRMWVAGMLYHGPSMTALCRPTVNCYGPSRDDRPTFPRRADWAFSSDSAFINVVRKGAAVWLELRVVSSACNPYFPLLTALASGLDGVEKAMTLPQASDPSASPFPESLSDALKVLRKNDMFRSVLSPMFVDCFCSVKEEAEIARITELREGGGTEEDVRVLERELYFRSV</sequence>
<dbReference type="Proteomes" id="UP000694888">
    <property type="component" value="Unplaced"/>
</dbReference>
<evidence type="ECO:0000256" key="3">
    <source>
        <dbReference type="ARBA" id="ARBA00038790"/>
    </source>
</evidence>
<comment type="function">
    <text evidence="2">May act as a component of the cytoskeleton or as a chaperone for the reorganization of intermediate filament proteins during terminal differentiation in the lens. Does not seem to have enzymatic activity.</text>
</comment>
<organism evidence="9 10">
    <name type="scientific">Aplysia californica</name>
    <name type="common">California sea hare</name>
    <dbReference type="NCBI Taxonomy" id="6500"/>
    <lineage>
        <taxon>Eukaryota</taxon>
        <taxon>Metazoa</taxon>
        <taxon>Spiralia</taxon>
        <taxon>Lophotrochozoa</taxon>
        <taxon>Mollusca</taxon>
        <taxon>Gastropoda</taxon>
        <taxon>Heterobranchia</taxon>
        <taxon>Euthyneura</taxon>
        <taxon>Tectipleura</taxon>
        <taxon>Aplysiida</taxon>
        <taxon>Aplysioidea</taxon>
        <taxon>Aplysiidae</taxon>
        <taxon>Aplysia</taxon>
    </lineage>
</organism>
<dbReference type="InterPro" id="IPR008146">
    <property type="entry name" value="Gln_synth_cat_dom"/>
</dbReference>
<evidence type="ECO:0000256" key="5">
    <source>
        <dbReference type="ARBA" id="ARBA00042675"/>
    </source>
</evidence>
<evidence type="ECO:0000256" key="1">
    <source>
        <dbReference type="ARBA" id="ARBA00009897"/>
    </source>
</evidence>
<dbReference type="PANTHER" id="PTHR43407:SF1">
    <property type="entry name" value="LENGSIN"/>
    <property type="match status" value="1"/>
</dbReference>
<evidence type="ECO:0000256" key="7">
    <source>
        <dbReference type="RuleBase" id="RU000384"/>
    </source>
</evidence>
<dbReference type="Pfam" id="PF00120">
    <property type="entry name" value="Gln-synt_C"/>
    <property type="match status" value="1"/>
</dbReference>
<dbReference type="SUPFAM" id="SSF54368">
    <property type="entry name" value="Glutamine synthetase, N-terminal domain"/>
    <property type="match status" value="1"/>
</dbReference>
<proteinExistence type="inferred from homology"/>
<evidence type="ECO:0000256" key="2">
    <source>
        <dbReference type="ARBA" id="ARBA00037583"/>
    </source>
</evidence>
<evidence type="ECO:0000313" key="9">
    <source>
        <dbReference type="Proteomes" id="UP000694888"/>
    </source>
</evidence>
<accession>A0ABM0JH37</accession>
<dbReference type="InterPro" id="IPR036651">
    <property type="entry name" value="Gln_synt_N_sf"/>
</dbReference>
<evidence type="ECO:0000313" key="10">
    <source>
        <dbReference type="RefSeq" id="XP_005093537.2"/>
    </source>
</evidence>
<dbReference type="GeneID" id="101849355"/>
<dbReference type="InterPro" id="IPR014746">
    <property type="entry name" value="Gln_synth/guanido_kin_cat_dom"/>
</dbReference>
<evidence type="ECO:0000256" key="6">
    <source>
        <dbReference type="PROSITE-ProRule" id="PRU01331"/>
    </source>
</evidence>
<dbReference type="SUPFAM" id="SSF55931">
    <property type="entry name" value="Glutamine synthetase/guanido kinase"/>
    <property type="match status" value="1"/>
</dbReference>
<dbReference type="RefSeq" id="XP_005093537.2">
    <property type="nucleotide sequence ID" value="XM_005093480.2"/>
</dbReference>
<dbReference type="Gene3D" id="3.30.590.10">
    <property type="entry name" value="Glutamine synthetase/guanido kinase, catalytic domain"/>
    <property type="match status" value="1"/>
</dbReference>
<dbReference type="Gene3D" id="3.10.20.70">
    <property type="entry name" value="Glutamine synthetase, N-terminal domain"/>
    <property type="match status" value="1"/>
</dbReference>